<feature type="domain" description="Heterokaryon incompatibility" evidence="2">
    <location>
        <begin position="304"/>
        <end position="456"/>
    </location>
</feature>
<dbReference type="PANTHER" id="PTHR33112:SF16">
    <property type="entry name" value="HETEROKARYON INCOMPATIBILITY DOMAIN-CONTAINING PROTEIN"/>
    <property type="match status" value="1"/>
</dbReference>
<dbReference type="EMBL" id="LSBJ02000007">
    <property type="protein sequence ID" value="OAQ61572.2"/>
    <property type="molecule type" value="Genomic_DNA"/>
</dbReference>
<accession>A0A179F811</accession>
<feature type="transmembrane region" description="Helical" evidence="1">
    <location>
        <begin position="20"/>
        <end position="49"/>
    </location>
</feature>
<keyword evidence="1" id="KW-0812">Transmembrane</keyword>
<dbReference type="GeneID" id="28851931"/>
<dbReference type="InterPro" id="IPR010730">
    <property type="entry name" value="HET"/>
</dbReference>
<proteinExistence type="predicted"/>
<dbReference type="OrthoDB" id="4932026at2759"/>
<dbReference type="AlphaFoldDB" id="A0A179F811"/>
<sequence length="773" mass="88576">MGLFQDVWTALELIGYAVGMLLYFYLIIFIVIVIVVGSLGLLILIYCTIPKLPGYGRRIAVHLRENWTISRWPFRWQSYKGFAHIQTPLLTETAACSGRQDCLTTSRLCKPCYRLVNRSRLLSGSVLPVIPRREWHGWPLPHRRTELCHLCQILWLSLSEQTRNDIISFIQEHFAAKRKPVTVWISIWKDEEARLTMQSFYADPKPEERVGLSDPIRITRGELLRNGLPISTHVSASTGSAHCIELAKSWISDCEANHNSTCRCETYIEDYMPKRLLHVGDQVSSALRVVETCSLSDVPSRARYLALSYLPGKDGVPEYQKLTLSKKNDWQENMRYSSLPLTFQHAIRLTRQLGLSYLYIDVLCNCQDDDEDLNQSMNSMGKTYANAYCTIAACASDDADGGFFATRDRVFQDFPCYIRFSKREALSIRPSDKAYNKECFSVEVDKSPLNEEAWAFEQRLLSRRVLHFGSKFLFFECNSHICSEYSPQGQPCQNGQHGRRELLNELMTTRSSTPDAKDELKLHHCWFELVTAYSRTRLEHHTSQRTFLSGLVEKIAGVDELTYLNGLWARHITFDLLWYVAAGSTNRPTSHQPTWSWHSVNGVVRSQLVQRTDKAEGKRCEFVKVAEVLVQETHSSSMCPQQDVLALKCPVLRGSNLNNTSNTITVQTLEEEADAEVHLDVTDLDATKELFCAELVRELLYEDKQGTLSSVWSNGLVLQRTLDRTPEGVKVTYQRVGRFWMEWPVEKHCVEAKSGMRVKPMFNRYKAQTISLI</sequence>
<evidence type="ECO:0000313" key="4">
    <source>
        <dbReference type="Proteomes" id="UP000078397"/>
    </source>
</evidence>
<organism evidence="3 4">
    <name type="scientific">Pochonia chlamydosporia 170</name>
    <dbReference type="NCBI Taxonomy" id="1380566"/>
    <lineage>
        <taxon>Eukaryota</taxon>
        <taxon>Fungi</taxon>
        <taxon>Dikarya</taxon>
        <taxon>Ascomycota</taxon>
        <taxon>Pezizomycotina</taxon>
        <taxon>Sordariomycetes</taxon>
        <taxon>Hypocreomycetidae</taxon>
        <taxon>Hypocreales</taxon>
        <taxon>Clavicipitaceae</taxon>
        <taxon>Pochonia</taxon>
    </lineage>
</organism>
<evidence type="ECO:0000256" key="1">
    <source>
        <dbReference type="SAM" id="Phobius"/>
    </source>
</evidence>
<dbReference type="KEGG" id="pchm:VFPPC_09395"/>
<keyword evidence="4" id="KW-1185">Reference proteome</keyword>
<comment type="caution">
    <text evidence="3">The sequence shown here is derived from an EMBL/GenBank/DDBJ whole genome shotgun (WGS) entry which is preliminary data.</text>
</comment>
<reference evidence="3 4" key="1">
    <citation type="journal article" date="2016" name="PLoS Pathog.">
        <title>Biosynthesis of antibiotic leucinostatins in bio-control fungus Purpureocillium lilacinum and their inhibition on phytophthora revealed by genome mining.</title>
        <authorList>
            <person name="Wang G."/>
            <person name="Liu Z."/>
            <person name="Lin R."/>
            <person name="Li E."/>
            <person name="Mao Z."/>
            <person name="Ling J."/>
            <person name="Yang Y."/>
            <person name="Yin W.B."/>
            <person name="Xie B."/>
        </authorList>
    </citation>
    <scope>NUCLEOTIDE SEQUENCE [LARGE SCALE GENOMIC DNA]</scope>
    <source>
        <strain evidence="3">170</strain>
    </source>
</reference>
<name>A0A179F811_METCM</name>
<evidence type="ECO:0000313" key="3">
    <source>
        <dbReference type="EMBL" id="OAQ61572.2"/>
    </source>
</evidence>
<dbReference type="PANTHER" id="PTHR33112">
    <property type="entry name" value="DOMAIN PROTEIN, PUTATIVE-RELATED"/>
    <property type="match status" value="1"/>
</dbReference>
<dbReference type="Proteomes" id="UP000078397">
    <property type="component" value="Unassembled WGS sequence"/>
</dbReference>
<dbReference type="Pfam" id="PF06985">
    <property type="entry name" value="HET"/>
    <property type="match status" value="1"/>
</dbReference>
<gene>
    <name evidence="3" type="ORF">VFPPC_09395</name>
</gene>
<keyword evidence="1" id="KW-0472">Membrane</keyword>
<dbReference type="RefSeq" id="XP_022284141.1">
    <property type="nucleotide sequence ID" value="XM_022428655.1"/>
</dbReference>
<evidence type="ECO:0000259" key="2">
    <source>
        <dbReference type="Pfam" id="PF06985"/>
    </source>
</evidence>
<keyword evidence="1" id="KW-1133">Transmembrane helix</keyword>
<protein>
    <submittedName>
        <fullName evidence="3">Heterokaryon incompatibility protein (HET) domain-containing protein</fullName>
    </submittedName>
</protein>